<reference evidence="3" key="5">
    <citation type="journal article" date="2021" name="G3 (Bethesda)">
        <title>Aegilops tauschii genome assembly Aet v5.0 features greater sequence contiguity and improved annotation.</title>
        <authorList>
            <person name="Wang L."/>
            <person name="Zhu T."/>
            <person name="Rodriguez J.C."/>
            <person name="Deal K.R."/>
            <person name="Dubcovsky J."/>
            <person name="McGuire P.E."/>
            <person name="Lux T."/>
            <person name="Spannagl M."/>
            <person name="Mayer K.F.X."/>
            <person name="Baldrich P."/>
            <person name="Meyers B.C."/>
            <person name="Huo N."/>
            <person name="Gu Y.Q."/>
            <person name="Zhou H."/>
            <person name="Devos K.M."/>
            <person name="Bennetzen J.L."/>
            <person name="Unver T."/>
            <person name="Budak H."/>
            <person name="Gulick P.J."/>
            <person name="Galiba G."/>
            <person name="Kalapos B."/>
            <person name="Nelson D.R."/>
            <person name="Li P."/>
            <person name="You F.M."/>
            <person name="Luo M.C."/>
            <person name="Dvorak J."/>
        </authorList>
    </citation>
    <scope>NUCLEOTIDE SEQUENCE [LARGE SCALE GENOMIC DNA]</scope>
    <source>
        <strain evidence="3">cv. AL8/78</strain>
    </source>
</reference>
<name>A0A453N865_AEGTS</name>
<sequence length="104" mass="11287">PSTICIAYMAAYMKPVHAPVLLLLLVCLAIHSQCGSTEDMDNVRISLPHGLCAYKPCKDGYCNCCYLTEDCYLTMDDCKKKCSGPHSRITAGVPTPSISARPSD</sequence>
<protein>
    <recommendedName>
        <fullName evidence="5">Embryo surrounding factor 1 brassicaceae domain-containing protein</fullName>
    </recommendedName>
</protein>
<dbReference type="EnsemblPlants" id="AET6Gv20270600.1">
    <property type="protein sequence ID" value="AET6Gv20270600.1"/>
    <property type="gene ID" value="AET6Gv20270600"/>
</dbReference>
<dbReference type="Gramene" id="AET6Gv20270600.1">
    <property type="protein sequence ID" value="AET6Gv20270600.1"/>
    <property type="gene ID" value="AET6Gv20270600"/>
</dbReference>
<reference evidence="3" key="3">
    <citation type="journal article" date="2017" name="Nature">
        <title>Genome sequence of the progenitor of the wheat D genome Aegilops tauschii.</title>
        <authorList>
            <person name="Luo M.C."/>
            <person name="Gu Y.Q."/>
            <person name="Puiu D."/>
            <person name="Wang H."/>
            <person name="Twardziok S.O."/>
            <person name="Deal K.R."/>
            <person name="Huo N."/>
            <person name="Zhu T."/>
            <person name="Wang L."/>
            <person name="Wang Y."/>
            <person name="McGuire P.E."/>
            <person name="Liu S."/>
            <person name="Long H."/>
            <person name="Ramasamy R.K."/>
            <person name="Rodriguez J.C."/>
            <person name="Van S.L."/>
            <person name="Yuan L."/>
            <person name="Wang Z."/>
            <person name="Xia Z."/>
            <person name="Xiao L."/>
            <person name="Anderson O.D."/>
            <person name="Ouyang S."/>
            <person name="Liang Y."/>
            <person name="Zimin A.V."/>
            <person name="Pertea G."/>
            <person name="Qi P."/>
            <person name="Bennetzen J.L."/>
            <person name="Dai X."/>
            <person name="Dawson M.W."/>
            <person name="Muller H.G."/>
            <person name="Kugler K."/>
            <person name="Rivarola-Duarte L."/>
            <person name="Spannagl M."/>
            <person name="Mayer K.F.X."/>
            <person name="Lu F.H."/>
            <person name="Bevan M.W."/>
            <person name="Leroy P."/>
            <person name="Li P."/>
            <person name="You F.M."/>
            <person name="Sun Q."/>
            <person name="Liu Z."/>
            <person name="Lyons E."/>
            <person name="Wicker T."/>
            <person name="Salzberg S.L."/>
            <person name="Devos K.M."/>
            <person name="Dvorak J."/>
        </authorList>
    </citation>
    <scope>NUCLEOTIDE SEQUENCE [LARGE SCALE GENOMIC DNA]</scope>
    <source>
        <strain evidence="3">cv. AL8/78</strain>
    </source>
</reference>
<reference evidence="4" key="2">
    <citation type="journal article" date="2017" name="Nat. Plants">
        <title>The Aegilops tauschii genome reveals multiple impacts of transposons.</title>
        <authorList>
            <person name="Zhao G."/>
            <person name="Zou C."/>
            <person name="Li K."/>
            <person name="Wang K."/>
            <person name="Li T."/>
            <person name="Gao L."/>
            <person name="Zhang X."/>
            <person name="Wang H."/>
            <person name="Yang Z."/>
            <person name="Liu X."/>
            <person name="Jiang W."/>
            <person name="Mao L."/>
            <person name="Kong X."/>
            <person name="Jiao Y."/>
            <person name="Jia J."/>
        </authorList>
    </citation>
    <scope>NUCLEOTIDE SEQUENCE [LARGE SCALE GENOMIC DNA]</scope>
    <source>
        <strain evidence="4">cv. AL8/78</strain>
    </source>
</reference>
<evidence type="ECO:0000313" key="3">
    <source>
        <dbReference type="EnsemblPlants" id="AET6Gv20270600.1"/>
    </source>
</evidence>
<keyword evidence="2" id="KW-0732">Signal</keyword>
<evidence type="ECO:0000256" key="2">
    <source>
        <dbReference type="SAM" id="SignalP"/>
    </source>
</evidence>
<feature type="signal peptide" evidence="2">
    <location>
        <begin position="1"/>
        <end position="37"/>
    </location>
</feature>
<dbReference type="AlphaFoldDB" id="A0A453N865"/>
<reference evidence="3" key="4">
    <citation type="submission" date="2019-03" db="UniProtKB">
        <authorList>
            <consortium name="EnsemblPlants"/>
        </authorList>
    </citation>
    <scope>IDENTIFICATION</scope>
</reference>
<feature type="chain" id="PRO_5019545436" description="Embryo surrounding factor 1 brassicaceae domain-containing protein" evidence="2">
    <location>
        <begin position="38"/>
        <end position="104"/>
    </location>
</feature>
<keyword evidence="4" id="KW-1185">Reference proteome</keyword>
<dbReference type="Proteomes" id="UP000015105">
    <property type="component" value="Chromosome 6D"/>
</dbReference>
<evidence type="ECO:0000313" key="4">
    <source>
        <dbReference type="Proteomes" id="UP000015105"/>
    </source>
</evidence>
<evidence type="ECO:0008006" key="5">
    <source>
        <dbReference type="Google" id="ProtNLM"/>
    </source>
</evidence>
<evidence type="ECO:0000256" key="1">
    <source>
        <dbReference type="SAM" id="MobiDB-lite"/>
    </source>
</evidence>
<proteinExistence type="predicted"/>
<accession>A0A453N865</accession>
<reference evidence="4" key="1">
    <citation type="journal article" date="2014" name="Science">
        <title>Ancient hybridizations among the ancestral genomes of bread wheat.</title>
        <authorList>
            <consortium name="International Wheat Genome Sequencing Consortium,"/>
            <person name="Marcussen T."/>
            <person name="Sandve S.R."/>
            <person name="Heier L."/>
            <person name="Spannagl M."/>
            <person name="Pfeifer M."/>
            <person name="Jakobsen K.S."/>
            <person name="Wulff B.B."/>
            <person name="Steuernagel B."/>
            <person name="Mayer K.F."/>
            <person name="Olsen O.A."/>
        </authorList>
    </citation>
    <scope>NUCLEOTIDE SEQUENCE [LARGE SCALE GENOMIC DNA]</scope>
    <source>
        <strain evidence="4">cv. AL8/78</strain>
    </source>
</reference>
<feature type="region of interest" description="Disordered" evidence="1">
    <location>
        <begin position="84"/>
        <end position="104"/>
    </location>
</feature>
<organism evidence="3 4">
    <name type="scientific">Aegilops tauschii subsp. strangulata</name>
    <name type="common">Goatgrass</name>
    <dbReference type="NCBI Taxonomy" id="200361"/>
    <lineage>
        <taxon>Eukaryota</taxon>
        <taxon>Viridiplantae</taxon>
        <taxon>Streptophyta</taxon>
        <taxon>Embryophyta</taxon>
        <taxon>Tracheophyta</taxon>
        <taxon>Spermatophyta</taxon>
        <taxon>Magnoliopsida</taxon>
        <taxon>Liliopsida</taxon>
        <taxon>Poales</taxon>
        <taxon>Poaceae</taxon>
        <taxon>BOP clade</taxon>
        <taxon>Pooideae</taxon>
        <taxon>Triticodae</taxon>
        <taxon>Triticeae</taxon>
        <taxon>Triticinae</taxon>
        <taxon>Aegilops</taxon>
    </lineage>
</organism>